<organism evidence="2 3">
    <name type="scientific">Spinacia oleracea</name>
    <name type="common">Spinach</name>
    <dbReference type="NCBI Taxonomy" id="3562"/>
    <lineage>
        <taxon>Eukaryota</taxon>
        <taxon>Viridiplantae</taxon>
        <taxon>Streptophyta</taxon>
        <taxon>Embryophyta</taxon>
        <taxon>Tracheophyta</taxon>
        <taxon>Spermatophyta</taxon>
        <taxon>Magnoliopsida</taxon>
        <taxon>eudicotyledons</taxon>
        <taxon>Gunneridae</taxon>
        <taxon>Pentapetalae</taxon>
        <taxon>Caryophyllales</taxon>
        <taxon>Chenopodiaceae</taxon>
        <taxon>Chenopodioideae</taxon>
        <taxon>Anserineae</taxon>
        <taxon>Spinacia</taxon>
    </lineage>
</organism>
<feature type="region of interest" description="Disordered" evidence="1">
    <location>
        <begin position="39"/>
        <end position="58"/>
    </location>
</feature>
<dbReference type="RefSeq" id="XP_056690548.1">
    <property type="nucleotide sequence ID" value="XM_056834570.1"/>
</dbReference>
<evidence type="ECO:0000313" key="3">
    <source>
        <dbReference type="RefSeq" id="XP_056690548.1"/>
    </source>
</evidence>
<protein>
    <submittedName>
        <fullName evidence="3">Uncharacterized protein</fullName>
    </submittedName>
</protein>
<gene>
    <name evidence="3" type="primary">LOC130465703</name>
</gene>
<feature type="compositionally biased region" description="Basic and acidic residues" evidence="1">
    <location>
        <begin position="107"/>
        <end position="138"/>
    </location>
</feature>
<dbReference type="GeneID" id="130465703"/>
<evidence type="ECO:0000313" key="2">
    <source>
        <dbReference type="Proteomes" id="UP000813463"/>
    </source>
</evidence>
<evidence type="ECO:0000256" key="1">
    <source>
        <dbReference type="SAM" id="MobiDB-lite"/>
    </source>
</evidence>
<reference evidence="2" key="1">
    <citation type="journal article" date="2021" name="Nat. Commun.">
        <title>Genomic analyses provide insights into spinach domestication and the genetic basis of agronomic traits.</title>
        <authorList>
            <person name="Cai X."/>
            <person name="Sun X."/>
            <person name="Xu C."/>
            <person name="Sun H."/>
            <person name="Wang X."/>
            <person name="Ge C."/>
            <person name="Zhang Z."/>
            <person name="Wang Q."/>
            <person name="Fei Z."/>
            <person name="Jiao C."/>
            <person name="Wang Q."/>
        </authorList>
    </citation>
    <scope>NUCLEOTIDE SEQUENCE [LARGE SCALE GENOMIC DNA]</scope>
    <source>
        <strain evidence="2">cv. Varoflay</strain>
    </source>
</reference>
<accession>A0ABM3R4K4</accession>
<dbReference type="Proteomes" id="UP000813463">
    <property type="component" value="Chromosome 1"/>
</dbReference>
<feature type="region of interest" description="Disordered" evidence="1">
    <location>
        <begin position="69"/>
        <end position="138"/>
    </location>
</feature>
<sequence length="138" mass="15458">MEQLFGVSVAQGVHRFTPVQIEKEVLYIPSPPLSVNVGDASFPYDDEMSENNAHKNFQSSSAWKEVWNDNAYIPSPTPPSPQSNECDVTRRGSKRVSENNNASESSKSCKTESSEKERSWDVDGETRCHGEGSYREKL</sequence>
<keyword evidence="2" id="KW-1185">Reference proteome</keyword>
<proteinExistence type="predicted"/>
<name>A0ABM3R4K4_SPIOL</name>
<reference evidence="3" key="2">
    <citation type="submission" date="2025-08" db="UniProtKB">
        <authorList>
            <consortium name="RefSeq"/>
        </authorList>
    </citation>
    <scope>IDENTIFICATION</scope>
    <source>
        <tissue evidence="3">Leaf</tissue>
    </source>
</reference>